<evidence type="ECO:0000256" key="1">
    <source>
        <dbReference type="SAM" id="MobiDB-lite"/>
    </source>
</evidence>
<keyword evidence="3" id="KW-1185">Reference proteome</keyword>
<dbReference type="GO" id="GO:0061844">
    <property type="term" value="P:antimicrobial humoral immune response mediated by antimicrobial peptide"/>
    <property type="evidence" value="ECO:0007669"/>
    <property type="project" value="TreeGrafter"/>
</dbReference>
<dbReference type="GO" id="GO:0042742">
    <property type="term" value="P:defense response to bacterium"/>
    <property type="evidence" value="ECO:0007669"/>
    <property type="project" value="InterPro"/>
</dbReference>
<evidence type="ECO:0000313" key="3">
    <source>
        <dbReference type="Proteomes" id="UP000694580"/>
    </source>
</evidence>
<feature type="region of interest" description="Disordered" evidence="1">
    <location>
        <begin position="17"/>
        <end position="38"/>
    </location>
</feature>
<evidence type="ECO:0000313" key="2">
    <source>
        <dbReference type="Ensembl" id="ENSDCDP00010037692.1"/>
    </source>
</evidence>
<name>A0AAY4CWQ1_9TELE</name>
<dbReference type="GeneTree" id="ENSGT00940000176224"/>
<dbReference type="AlphaFoldDB" id="A0AAY4CWQ1"/>
<dbReference type="PANTHER" id="PTHR21007">
    <property type="entry name" value="LIVER EXPRESSED ANTIMICROBIAL PEPTIDE 2"/>
    <property type="match status" value="1"/>
</dbReference>
<organism evidence="2 3">
    <name type="scientific">Denticeps clupeoides</name>
    <name type="common">denticle herring</name>
    <dbReference type="NCBI Taxonomy" id="299321"/>
    <lineage>
        <taxon>Eukaryota</taxon>
        <taxon>Metazoa</taxon>
        <taxon>Chordata</taxon>
        <taxon>Craniata</taxon>
        <taxon>Vertebrata</taxon>
        <taxon>Euteleostomi</taxon>
        <taxon>Actinopterygii</taxon>
        <taxon>Neopterygii</taxon>
        <taxon>Teleostei</taxon>
        <taxon>Clupei</taxon>
        <taxon>Clupeiformes</taxon>
        <taxon>Denticipitoidei</taxon>
        <taxon>Denticipitidae</taxon>
        <taxon>Denticeps</taxon>
    </lineage>
</organism>
<dbReference type="Ensembl" id="ENSDCDT00010047281.1">
    <property type="protein sequence ID" value="ENSDCDP00010037692.1"/>
    <property type="gene ID" value="ENSDCDG00010024534.1"/>
</dbReference>
<reference evidence="2" key="1">
    <citation type="submission" date="2025-08" db="UniProtKB">
        <authorList>
            <consortium name="Ensembl"/>
        </authorList>
    </citation>
    <scope>IDENTIFICATION</scope>
</reference>
<proteinExistence type="predicted"/>
<dbReference type="Gene3D" id="4.10.40.50">
    <property type="match status" value="1"/>
</dbReference>
<sequence>MFDQHVLHQDLDSGELWGGAGNHKRRRQQRSEDPERSLGYRMEKVGTWLLVTLLLLQQVKSKNPVWWMCSVLPSRRGGQQLRRQARMTPLWRILGSKPKGAHCKSHYECISLLCRSGAATAAASRFWPCGRV</sequence>
<dbReference type="InterPro" id="IPR009955">
    <property type="entry name" value="LEAP-2"/>
</dbReference>
<accession>A0AAY4CWQ1</accession>
<dbReference type="PANTHER" id="PTHR21007:SF5">
    <property type="entry name" value="LIVER-EXPRESSED ANTIMICROBIAL PEPTIDE 2"/>
    <property type="match status" value="1"/>
</dbReference>
<dbReference type="Proteomes" id="UP000694580">
    <property type="component" value="Unplaced"/>
</dbReference>
<feature type="compositionally biased region" description="Basic and acidic residues" evidence="1">
    <location>
        <begin position="29"/>
        <end position="38"/>
    </location>
</feature>
<reference evidence="2" key="2">
    <citation type="submission" date="2025-09" db="UniProtKB">
        <authorList>
            <consortium name="Ensembl"/>
        </authorList>
    </citation>
    <scope>IDENTIFICATION</scope>
</reference>
<dbReference type="Pfam" id="PF07359">
    <property type="entry name" value="LEAP-2"/>
    <property type="match status" value="1"/>
</dbReference>
<protein>
    <submittedName>
        <fullName evidence="2">Uncharacterized protein</fullName>
    </submittedName>
</protein>